<name>A0A914ZFV6_PARUN</name>
<feature type="domain" description="NIDO" evidence="2">
    <location>
        <begin position="194"/>
        <end position="274"/>
    </location>
</feature>
<evidence type="ECO:0000256" key="1">
    <source>
        <dbReference type="SAM" id="SignalP"/>
    </source>
</evidence>
<dbReference type="AlphaFoldDB" id="A0A914ZFV6"/>
<reference evidence="4" key="1">
    <citation type="submission" date="2022-11" db="UniProtKB">
        <authorList>
            <consortium name="WormBaseParasite"/>
        </authorList>
    </citation>
    <scope>IDENTIFICATION</scope>
</reference>
<evidence type="ECO:0000313" key="4">
    <source>
        <dbReference type="WBParaSite" id="PgB03_g092_t08"/>
    </source>
</evidence>
<evidence type="ECO:0000313" key="3">
    <source>
        <dbReference type="Proteomes" id="UP000887569"/>
    </source>
</evidence>
<proteinExistence type="predicted"/>
<dbReference type="WBParaSite" id="PgB03_g092_t08">
    <property type="protein sequence ID" value="PgB03_g092_t08"/>
    <property type="gene ID" value="PgB03_g092"/>
</dbReference>
<dbReference type="GO" id="GO:0007160">
    <property type="term" value="P:cell-matrix adhesion"/>
    <property type="evidence" value="ECO:0007669"/>
    <property type="project" value="InterPro"/>
</dbReference>
<dbReference type="PANTHER" id="PTHR13802">
    <property type="entry name" value="MUCIN 4-RELATED"/>
    <property type="match status" value="1"/>
</dbReference>
<keyword evidence="1" id="KW-0732">Signal</keyword>
<dbReference type="InterPro" id="IPR051495">
    <property type="entry name" value="Epithelial_Barrier/Signaling"/>
</dbReference>
<keyword evidence="3" id="KW-1185">Reference proteome</keyword>
<protein>
    <submittedName>
        <fullName evidence="4">Protein mesh</fullName>
    </submittedName>
</protein>
<dbReference type="PROSITE" id="PS51220">
    <property type="entry name" value="NIDO"/>
    <property type="match status" value="1"/>
</dbReference>
<dbReference type="Proteomes" id="UP000887569">
    <property type="component" value="Unplaced"/>
</dbReference>
<evidence type="ECO:0000259" key="2">
    <source>
        <dbReference type="PROSITE" id="PS51220"/>
    </source>
</evidence>
<accession>A0A914ZFV6</accession>
<feature type="signal peptide" evidence="1">
    <location>
        <begin position="1"/>
        <end position="30"/>
    </location>
</feature>
<sequence length="274" mass="29582">MLPRSKTHFLSASLFTALCTVLVIHRTCTAQNVPIGGMDQGLGINPGQQAGEVFTGTGINSIYGVNLVPFGPDAGDQQVLPGMLTGGQTIDLHMYFPFYGGLYNYSVLSVNGYITFATVLDQGPTINVGVENTDWPQQQDPAMIAPYLCKQQIVQNPSPGMRAGVFYRLLLRQSLFGRGSYSSTGYGASMQQSSFFGQKACPSTSDAYVHCDQQGDYFLDEMMKWLQEGVVGAAAFRADAALVVTWYNTASAISGQSDISSGKLATYQVIWLTD</sequence>
<dbReference type="InterPro" id="IPR003886">
    <property type="entry name" value="NIDO_dom"/>
</dbReference>
<organism evidence="3 4">
    <name type="scientific">Parascaris univalens</name>
    <name type="common">Nematode worm</name>
    <dbReference type="NCBI Taxonomy" id="6257"/>
    <lineage>
        <taxon>Eukaryota</taxon>
        <taxon>Metazoa</taxon>
        <taxon>Ecdysozoa</taxon>
        <taxon>Nematoda</taxon>
        <taxon>Chromadorea</taxon>
        <taxon>Rhabditida</taxon>
        <taxon>Spirurina</taxon>
        <taxon>Ascaridomorpha</taxon>
        <taxon>Ascaridoidea</taxon>
        <taxon>Ascarididae</taxon>
        <taxon>Parascaris</taxon>
    </lineage>
</organism>
<dbReference type="PANTHER" id="PTHR13802:SF60">
    <property type="entry name" value="PROTEIN CBG06057"/>
    <property type="match status" value="1"/>
</dbReference>
<feature type="chain" id="PRO_5037139212" evidence="1">
    <location>
        <begin position="31"/>
        <end position="274"/>
    </location>
</feature>